<evidence type="ECO:0000256" key="1">
    <source>
        <dbReference type="ARBA" id="ARBA00023015"/>
    </source>
</evidence>
<evidence type="ECO:0000313" key="7">
    <source>
        <dbReference type="EMBL" id="MBA4607877.1"/>
    </source>
</evidence>
<keyword evidence="2 4" id="KW-0238">DNA-binding</keyword>
<dbReference type="RefSeq" id="WP_181754290.1">
    <property type="nucleotide sequence ID" value="NZ_JACEOG010000001.1"/>
</dbReference>
<keyword evidence="8" id="KW-1185">Reference proteome</keyword>
<dbReference type="AlphaFoldDB" id="A0A838XDH1"/>
<protein>
    <submittedName>
        <fullName evidence="7">TetR/AcrR family transcriptional regulator</fullName>
    </submittedName>
</protein>
<feature type="region of interest" description="Disordered" evidence="5">
    <location>
        <begin position="175"/>
        <end position="205"/>
    </location>
</feature>
<evidence type="ECO:0000256" key="4">
    <source>
        <dbReference type="PROSITE-ProRule" id="PRU00335"/>
    </source>
</evidence>
<dbReference type="SUPFAM" id="SSF48498">
    <property type="entry name" value="Tetracyclin repressor-like, C-terminal domain"/>
    <property type="match status" value="1"/>
</dbReference>
<dbReference type="Gene3D" id="1.10.357.10">
    <property type="entry name" value="Tetracycline Repressor, domain 2"/>
    <property type="match status" value="1"/>
</dbReference>
<comment type="caution">
    <text evidence="7">The sequence shown here is derived from an EMBL/GenBank/DDBJ whole genome shotgun (WGS) entry which is preliminary data.</text>
</comment>
<evidence type="ECO:0000256" key="5">
    <source>
        <dbReference type="SAM" id="MobiDB-lite"/>
    </source>
</evidence>
<feature type="domain" description="HTH tetR-type" evidence="6">
    <location>
        <begin position="7"/>
        <end position="65"/>
    </location>
</feature>
<dbReference type="InterPro" id="IPR050109">
    <property type="entry name" value="HTH-type_TetR-like_transc_reg"/>
</dbReference>
<feature type="compositionally biased region" description="Basic and acidic residues" evidence="5">
    <location>
        <begin position="195"/>
        <end position="205"/>
    </location>
</feature>
<organism evidence="7 8">
    <name type="scientific">Aeromicrobium phoceense</name>
    <dbReference type="NCBI Taxonomy" id="2754045"/>
    <lineage>
        <taxon>Bacteria</taxon>
        <taxon>Bacillati</taxon>
        <taxon>Actinomycetota</taxon>
        <taxon>Actinomycetes</taxon>
        <taxon>Propionibacteriales</taxon>
        <taxon>Nocardioidaceae</taxon>
        <taxon>Aeromicrobium</taxon>
    </lineage>
</organism>
<keyword evidence="3" id="KW-0804">Transcription</keyword>
<gene>
    <name evidence="7" type="ORF">H1W00_05240</name>
</gene>
<dbReference type="PANTHER" id="PTHR30055:SF234">
    <property type="entry name" value="HTH-TYPE TRANSCRIPTIONAL REGULATOR BETI"/>
    <property type="match status" value="1"/>
</dbReference>
<dbReference type="InterPro" id="IPR036271">
    <property type="entry name" value="Tet_transcr_reg_TetR-rel_C_sf"/>
</dbReference>
<sequence>MSRRDSRANAERIVVAVQRLWVEDAAPSMEQIATEAGVGVATVYRHFPNRAALESAVFARIFAEELLPLVDGAEEEDADLLDVAAHFVEVIGRYAPVLSEVGASQVTDEALEVLAEPFVDLLRRGQLRGVLRRDLEPVDLYWLLRMIVLGLNSPVATETVRRRYLAMLLPALSPEAEGELPPLSDEDYDRLGAPPERRQPPLDAD</sequence>
<dbReference type="SUPFAM" id="SSF46689">
    <property type="entry name" value="Homeodomain-like"/>
    <property type="match status" value="1"/>
</dbReference>
<dbReference type="GO" id="GO:0003700">
    <property type="term" value="F:DNA-binding transcription factor activity"/>
    <property type="evidence" value="ECO:0007669"/>
    <property type="project" value="TreeGrafter"/>
</dbReference>
<dbReference type="Proteomes" id="UP000550354">
    <property type="component" value="Unassembled WGS sequence"/>
</dbReference>
<reference evidence="7 8" key="1">
    <citation type="submission" date="2020-07" db="EMBL/GenBank/DDBJ databases">
        <title>Draft genome and description of Aeromicrobium phoceense strain Marseille-Q0843 isolated from healthy skin swab.</title>
        <authorList>
            <person name="Boxberger M."/>
            <person name="La Scola B."/>
        </authorList>
    </citation>
    <scope>NUCLEOTIDE SEQUENCE [LARGE SCALE GENOMIC DNA]</scope>
    <source>
        <strain evidence="7 8">Marseille-Q0843</strain>
    </source>
</reference>
<dbReference type="EMBL" id="JACEOG010000001">
    <property type="protein sequence ID" value="MBA4607877.1"/>
    <property type="molecule type" value="Genomic_DNA"/>
</dbReference>
<name>A0A838XDH1_9ACTN</name>
<proteinExistence type="predicted"/>
<accession>A0A838XDH1</accession>
<evidence type="ECO:0000256" key="3">
    <source>
        <dbReference type="ARBA" id="ARBA00023163"/>
    </source>
</evidence>
<dbReference type="InterPro" id="IPR001647">
    <property type="entry name" value="HTH_TetR"/>
</dbReference>
<feature type="DNA-binding region" description="H-T-H motif" evidence="4">
    <location>
        <begin position="28"/>
        <end position="47"/>
    </location>
</feature>
<dbReference type="InterPro" id="IPR009057">
    <property type="entry name" value="Homeodomain-like_sf"/>
</dbReference>
<evidence type="ECO:0000256" key="2">
    <source>
        <dbReference type="ARBA" id="ARBA00023125"/>
    </source>
</evidence>
<dbReference type="PROSITE" id="PS50977">
    <property type="entry name" value="HTH_TETR_2"/>
    <property type="match status" value="1"/>
</dbReference>
<evidence type="ECO:0000259" key="6">
    <source>
        <dbReference type="PROSITE" id="PS50977"/>
    </source>
</evidence>
<keyword evidence="1" id="KW-0805">Transcription regulation</keyword>
<dbReference type="Pfam" id="PF00440">
    <property type="entry name" value="TetR_N"/>
    <property type="match status" value="1"/>
</dbReference>
<evidence type="ECO:0000313" key="8">
    <source>
        <dbReference type="Proteomes" id="UP000550354"/>
    </source>
</evidence>
<dbReference type="PANTHER" id="PTHR30055">
    <property type="entry name" value="HTH-TYPE TRANSCRIPTIONAL REGULATOR RUTR"/>
    <property type="match status" value="1"/>
</dbReference>
<dbReference type="GO" id="GO:0000976">
    <property type="term" value="F:transcription cis-regulatory region binding"/>
    <property type="evidence" value="ECO:0007669"/>
    <property type="project" value="TreeGrafter"/>
</dbReference>